<sequence>MLIPLTAERLLLKELTWIMIQRWYACWTLLKNTIYHLREKILNPSLVREIVAMQKVDLSHLPSLYLETMWRLQSGLGEKLSAVKEAVLVSGVSQLSHVVHLAENQTVSCQSQLNLDLLAARKVVQTFQKNQSSILGFYQ</sequence>
<organism evidence="1 2">
    <name type="scientific">Papaver somniferum</name>
    <name type="common">Opium poppy</name>
    <dbReference type="NCBI Taxonomy" id="3469"/>
    <lineage>
        <taxon>Eukaryota</taxon>
        <taxon>Viridiplantae</taxon>
        <taxon>Streptophyta</taxon>
        <taxon>Embryophyta</taxon>
        <taxon>Tracheophyta</taxon>
        <taxon>Spermatophyta</taxon>
        <taxon>Magnoliopsida</taxon>
        <taxon>Ranunculales</taxon>
        <taxon>Papaveraceae</taxon>
        <taxon>Papaveroideae</taxon>
        <taxon>Papaver</taxon>
    </lineage>
</organism>
<evidence type="ECO:0000313" key="2">
    <source>
        <dbReference type="Proteomes" id="UP000316621"/>
    </source>
</evidence>
<protein>
    <submittedName>
        <fullName evidence="1">Uncharacterized protein</fullName>
    </submittedName>
</protein>
<keyword evidence="2" id="KW-1185">Reference proteome</keyword>
<accession>A0A4Y7ISV6</accession>
<gene>
    <name evidence="1" type="ORF">C5167_019232</name>
</gene>
<proteinExistence type="predicted"/>
<dbReference type="Gramene" id="RZC50801">
    <property type="protein sequence ID" value="RZC50801"/>
    <property type="gene ID" value="C5167_019232"/>
</dbReference>
<reference evidence="1 2" key="1">
    <citation type="journal article" date="2018" name="Science">
        <title>The opium poppy genome and morphinan production.</title>
        <authorList>
            <person name="Guo L."/>
            <person name="Winzer T."/>
            <person name="Yang X."/>
            <person name="Li Y."/>
            <person name="Ning Z."/>
            <person name="He Z."/>
            <person name="Teodor R."/>
            <person name="Lu Y."/>
            <person name="Bowser T.A."/>
            <person name="Graham I.A."/>
            <person name="Ye K."/>
        </authorList>
    </citation>
    <scope>NUCLEOTIDE SEQUENCE [LARGE SCALE GENOMIC DNA]</scope>
    <source>
        <strain evidence="2">cv. HN1</strain>
        <tissue evidence="1">Leaves</tissue>
    </source>
</reference>
<name>A0A4Y7ISV6_PAPSO</name>
<dbReference type="Proteomes" id="UP000316621">
    <property type="component" value="Chromosome 2"/>
</dbReference>
<dbReference type="AlphaFoldDB" id="A0A4Y7ISV6"/>
<evidence type="ECO:0000313" key="1">
    <source>
        <dbReference type="EMBL" id="RZC50801.1"/>
    </source>
</evidence>
<dbReference type="EMBL" id="CM010716">
    <property type="protein sequence ID" value="RZC50801.1"/>
    <property type="molecule type" value="Genomic_DNA"/>
</dbReference>